<sequence length="44" mass="5155">MQIYGLALKETQHRYQGLTCQRLLYVTLEAKFQIGLSLQVRMVI</sequence>
<dbReference type="Proteomes" id="UP001164250">
    <property type="component" value="Chromosome 5"/>
</dbReference>
<reference evidence="2" key="1">
    <citation type="journal article" date="2023" name="G3 (Bethesda)">
        <title>Genome assembly and association tests identify interacting loci associated with vigor, precocity, and sex in interspecific pistachio rootstocks.</title>
        <authorList>
            <person name="Palmer W."/>
            <person name="Jacygrad E."/>
            <person name="Sagayaradj S."/>
            <person name="Cavanaugh K."/>
            <person name="Han R."/>
            <person name="Bertier L."/>
            <person name="Beede B."/>
            <person name="Kafkas S."/>
            <person name="Golino D."/>
            <person name="Preece J."/>
            <person name="Michelmore R."/>
        </authorList>
    </citation>
    <scope>NUCLEOTIDE SEQUENCE [LARGE SCALE GENOMIC DNA]</scope>
</reference>
<protein>
    <submittedName>
        <fullName evidence="1">Uncharacterized protein</fullName>
    </submittedName>
</protein>
<dbReference type="EMBL" id="CM047901">
    <property type="protein sequence ID" value="KAJ0096738.1"/>
    <property type="molecule type" value="Genomic_DNA"/>
</dbReference>
<gene>
    <name evidence="1" type="ORF">Patl1_27413</name>
</gene>
<proteinExistence type="predicted"/>
<name>A0ACC1BCT7_9ROSI</name>
<comment type="caution">
    <text evidence="1">The sequence shown here is derived from an EMBL/GenBank/DDBJ whole genome shotgun (WGS) entry which is preliminary data.</text>
</comment>
<accession>A0ACC1BCT7</accession>
<organism evidence="1 2">
    <name type="scientific">Pistacia atlantica</name>
    <dbReference type="NCBI Taxonomy" id="434234"/>
    <lineage>
        <taxon>Eukaryota</taxon>
        <taxon>Viridiplantae</taxon>
        <taxon>Streptophyta</taxon>
        <taxon>Embryophyta</taxon>
        <taxon>Tracheophyta</taxon>
        <taxon>Spermatophyta</taxon>
        <taxon>Magnoliopsida</taxon>
        <taxon>eudicotyledons</taxon>
        <taxon>Gunneridae</taxon>
        <taxon>Pentapetalae</taxon>
        <taxon>rosids</taxon>
        <taxon>malvids</taxon>
        <taxon>Sapindales</taxon>
        <taxon>Anacardiaceae</taxon>
        <taxon>Pistacia</taxon>
    </lineage>
</organism>
<evidence type="ECO:0000313" key="1">
    <source>
        <dbReference type="EMBL" id="KAJ0096738.1"/>
    </source>
</evidence>
<evidence type="ECO:0000313" key="2">
    <source>
        <dbReference type="Proteomes" id="UP001164250"/>
    </source>
</evidence>
<keyword evidence="2" id="KW-1185">Reference proteome</keyword>